<comment type="caution">
    <text evidence="5">The sequence shown here is derived from an EMBL/GenBank/DDBJ whole genome shotgun (WGS) entry which is preliminary data.</text>
</comment>
<sequence length="470" mass="50929">MRSAAAVLALAGAASALWIPTDPDAVVLGREHNNLPIDSKKIDFGDKKVNFGRGWNKVPPENQRPVIEKFPVEEPAPWTPPPPPADPSWEAAYRRCFTDGAHGVRALDFGAGVAKEFLTIDVCLATCAAQGFKLAGLEYGSECYCGNALQGENVPTLDERCDLPCLGNNKTTCGGRGALALYVKDKFDFTEGKAFDGLGGGFDGYEPVGCYQDFHPLDRTLKVDALRGPEHHAMTPELCIADCKARGFPLAGLEYGRQCFCGHDRSGVSNKTEDFFCNQGCTGNAQQFCGGNWNLVIYSKDAITPAIAPPPPPPPPAVELPEIPERPERLHVVEPLPPVPKRAPVVHDDKPLAADDGTSIRQRRSPATDSAAGVPELLNRGLFPPQPPLDIEMEKKKAEQIVKNLDIPEPFNQALKFNLGLTDEPVPGSIPIYQTLPMYGGTPPRQRRSPEGPVMTIYQTLPMYGGTPPY</sequence>
<feature type="region of interest" description="Disordered" evidence="2">
    <location>
        <begin position="336"/>
        <end position="371"/>
    </location>
</feature>
<evidence type="ECO:0000256" key="3">
    <source>
        <dbReference type="SAM" id="SignalP"/>
    </source>
</evidence>
<evidence type="ECO:0000256" key="1">
    <source>
        <dbReference type="ARBA" id="ARBA00022737"/>
    </source>
</evidence>
<evidence type="ECO:0000313" key="5">
    <source>
        <dbReference type="EMBL" id="KAK8009205.1"/>
    </source>
</evidence>
<dbReference type="InterPro" id="IPR051589">
    <property type="entry name" value="Sialate-O-sulfotransferase"/>
</dbReference>
<gene>
    <name evidence="5" type="ORF">PG991_011756</name>
</gene>
<evidence type="ECO:0000256" key="2">
    <source>
        <dbReference type="SAM" id="MobiDB-lite"/>
    </source>
</evidence>
<keyword evidence="1" id="KW-0677">Repeat</keyword>
<name>A0ABR1RFG6_9PEZI</name>
<proteinExistence type="predicted"/>
<accession>A0ABR1RFG6</accession>
<keyword evidence="6" id="KW-1185">Reference proteome</keyword>
<feature type="domain" description="WSC" evidence="4">
    <location>
        <begin position="90"/>
        <end position="185"/>
    </location>
</feature>
<feature type="chain" id="PRO_5045242981" evidence="3">
    <location>
        <begin position="17"/>
        <end position="470"/>
    </location>
</feature>
<evidence type="ECO:0000259" key="4">
    <source>
        <dbReference type="PROSITE" id="PS51212"/>
    </source>
</evidence>
<protein>
    <submittedName>
        <fullName evidence="5">WSC-domain-containing protein</fullName>
    </submittedName>
</protein>
<feature type="signal peptide" evidence="3">
    <location>
        <begin position="1"/>
        <end position="16"/>
    </location>
</feature>
<dbReference type="PROSITE" id="PS51212">
    <property type="entry name" value="WSC"/>
    <property type="match status" value="2"/>
</dbReference>
<keyword evidence="3" id="KW-0732">Signal</keyword>
<dbReference type="Proteomes" id="UP001396898">
    <property type="component" value="Unassembled WGS sequence"/>
</dbReference>
<dbReference type="SMART" id="SM00321">
    <property type="entry name" value="WSC"/>
    <property type="match status" value="2"/>
</dbReference>
<organism evidence="5 6">
    <name type="scientific">Apiospora marii</name>
    <dbReference type="NCBI Taxonomy" id="335849"/>
    <lineage>
        <taxon>Eukaryota</taxon>
        <taxon>Fungi</taxon>
        <taxon>Dikarya</taxon>
        <taxon>Ascomycota</taxon>
        <taxon>Pezizomycotina</taxon>
        <taxon>Sordariomycetes</taxon>
        <taxon>Xylariomycetidae</taxon>
        <taxon>Amphisphaeriales</taxon>
        <taxon>Apiosporaceae</taxon>
        <taxon>Apiospora</taxon>
    </lineage>
</organism>
<dbReference type="Pfam" id="PF01822">
    <property type="entry name" value="WSC"/>
    <property type="match status" value="2"/>
</dbReference>
<feature type="domain" description="WSC" evidence="4">
    <location>
        <begin position="204"/>
        <end position="301"/>
    </location>
</feature>
<evidence type="ECO:0000313" key="6">
    <source>
        <dbReference type="Proteomes" id="UP001396898"/>
    </source>
</evidence>
<dbReference type="PANTHER" id="PTHR45964:SF5">
    <property type="entry name" value="WSCD FAMILY MEMBER CG9164"/>
    <property type="match status" value="1"/>
</dbReference>
<dbReference type="PANTHER" id="PTHR45964">
    <property type="entry name" value="WSCD FAMILY MEMBER CG9164"/>
    <property type="match status" value="1"/>
</dbReference>
<dbReference type="EMBL" id="JAQQWI010000016">
    <property type="protein sequence ID" value="KAK8009205.1"/>
    <property type="molecule type" value="Genomic_DNA"/>
</dbReference>
<dbReference type="InterPro" id="IPR002889">
    <property type="entry name" value="WSC_carb-bd"/>
</dbReference>
<reference evidence="5 6" key="1">
    <citation type="submission" date="2023-01" db="EMBL/GenBank/DDBJ databases">
        <title>Analysis of 21 Apiospora genomes using comparative genomics revels a genus with tremendous synthesis potential of carbohydrate active enzymes and secondary metabolites.</title>
        <authorList>
            <person name="Sorensen T."/>
        </authorList>
    </citation>
    <scope>NUCLEOTIDE SEQUENCE [LARGE SCALE GENOMIC DNA]</scope>
    <source>
        <strain evidence="5 6">CBS 20057</strain>
    </source>
</reference>